<dbReference type="Pfam" id="PF01551">
    <property type="entry name" value="Peptidase_M23"/>
    <property type="match status" value="1"/>
</dbReference>
<dbReference type="PANTHER" id="PTHR21666:SF285">
    <property type="entry name" value="M23 FAMILY METALLOPEPTIDASE"/>
    <property type="match status" value="1"/>
</dbReference>
<reference evidence="2 3" key="1">
    <citation type="submission" date="2018-01" db="EMBL/GenBank/DDBJ databases">
        <title>Genome sequence of a Cantenovulum-like bacteria.</title>
        <authorList>
            <person name="Tan W.R."/>
            <person name="Lau N.-S."/>
            <person name="Go F."/>
            <person name="Amirul A.-A.A."/>
        </authorList>
    </citation>
    <scope>NUCLEOTIDE SEQUENCE [LARGE SCALE GENOMIC DNA]</scope>
    <source>
        <strain evidence="2 3">CCB-QB4</strain>
    </source>
</reference>
<dbReference type="GO" id="GO:0004222">
    <property type="term" value="F:metalloendopeptidase activity"/>
    <property type="evidence" value="ECO:0007669"/>
    <property type="project" value="TreeGrafter"/>
</dbReference>
<feature type="domain" description="M23ase beta-sheet core" evidence="1">
    <location>
        <begin position="182"/>
        <end position="277"/>
    </location>
</feature>
<proteinExistence type="predicted"/>
<evidence type="ECO:0000259" key="1">
    <source>
        <dbReference type="Pfam" id="PF01551"/>
    </source>
</evidence>
<dbReference type="InterPro" id="IPR050570">
    <property type="entry name" value="Cell_wall_metabolism_enzyme"/>
</dbReference>
<dbReference type="InterPro" id="IPR016047">
    <property type="entry name" value="M23ase_b-sheet_dom"/>
</dbReference>
<sequence length="288" mass="31637">MREYQKVPLLSVNKVKPLSVAIAALVSLNSFVYASELTIVRQALQPGGFVLGTLTDCESYTLNSKTGRCDDKGQFIFGFGRDAKLQQQVEFKLKNGQALLYNFPLAARTYKEDKITGVASKYVAPPDSVIKRIASDNKQIGAARKVDSDLNGYQQTFIWPSKGRISGVYGSRRIFNNVPKRPHFGLDVAAPTGTEVVAPAAGIIRLAHNDMYYSGGTIILDHGYGLTSTFIHLSKLDVKEGQVVKQGDKIAEIGATGRVTGAHLDWRINWFSERLDPAFWVKPGGNKK</sequence>
<dbReference type="PANTHER" id="PTHR21666">
    <property type="entry name" value="PEPTIDASE-RELATED"/>
    <property type="match status" value="1"/>
</dbReference>
<protein>
    <submittedName>
        <fullName evidence="2">M23 family peptidase</fullName>
    </submittedName>
</protein>
<dbReference type="Proteomes" id="UP000244441">
    <property type="component" value="Chromosome"/>
</dbReference>
<dbReference type="AlphaFoldDB" id="A0A2S0VTZ1"/>
<dbReference type="EMBL" id="CP026604">
    <property type="protein sequence ID" value="AWB67675.1"/>
    <property type="molecule type" value="Genomic_DNA"/>
</dbReference>
<dbReference type="Gene3D" id="2.70.70.10">
    <property type="entry name" value="Glucose Permease (Domain IIA)"/>
    <property type="match status" value="1"/>
</dbReference>
<gene>
    <name evidence="2" type="ORF">C2869_15055</name>
</gene>
<dbReference type="SUPFAM" id="SSF51261">
    <property type="entry name" value="Duplicated hybrid motif"/>
    <property type="match status" value="1"/>
</dbReference>
<dbReference type="CDD" id="cd12797">
    <property type="entry name" value="M23_peptidase"/>
    <property type="match status" value="1"/>
</dbReference>
<evidence type="ECO:0000313" key="3">
    <source>
        <dbReference type="Proteomes" id="UP000244441"/>
    </source>
</evidence>
<dbReference type="OrthoDB" id="9805070at2"/>
<dbReference type="InterPro" id="IPR011055">
    <property type="entry name" value="Dup_hybrid_motif"/>
</dbReference>
<accession>A0A2S0VTZ1</accession>
<keyword evidence="3" id="KW-1185">Reference proteome</keyword>
<name>A0A2S0VTZ1_9ALTE</name>
<evidence type="ECO:0000313" key="2">
    <source>
        <dbReference type="EMBL" id="AWB67675.1"/>
    </source>
</evidence>
<dbReference type="FunFam" id="2.70.70.10:FF:000019">
    <property type="entry name" value="M23 family peptidase"/>
    <property type="match status" value="1"/>
</dbReference>
<organism evidence="2 3">
    <name type="scientific">Saccharobesus litoralis</name>
    <dbReference type="NCBI Taxonomy" id="2172099"/>
    <lineage>
        <taxon>Bacteria</taxon>
        <taxon>Pseudomonadati</taxon>
        <taxon>Pseudomonadota</taxon>
        <taxon>Gammaproteobacteria</taxon>
        <taxon>Alteromonadales</taxon>
        <taxon>Alteromonadaceae</taxon>
        <taxon>Saccharobesus</taxon>
    </lineage>
</organism>
<dbReference type="KEGG" id="cate:C2869_15055"/>